<name>A0A194VJ34_CYTMA</name>
<keyword evidence="2" id="KW-1185">Reference proteome</keyword>
<dbReference type="EMBL" id="KN796117">
    <property type="protein sequence ID" value="KUI64007.1"/>
    <property type="molecule type" value="Genomic_DNA"/>
</dbReference>
<organism evidence="1 2">
    <name type="scientific">Cytospora mali</name>
    <name type="common">Apple Valsa canker fungus</name>
    <name type="synonym">Valsa mali</name>
    <dbReference type="NCBI Taxonomy" id="578113"/>
    <lineage>
        <taxon>Eukaryota</taxon>
        <taxon>Fungi</taxon>
        <taxon>Dikarya</taxon>
        <taxon>Ascomycota</taxon>
        <taxon>Pezizomycotina</taxon>
        <taxon>Sordariomycetes</taxon>
        <taxon>Sordariomycetidae</taxon>
        <taxon>Diaporthales</taxon>
        <taxon>Cytosporaceae</taxon>
        <taxon>Cytospora</taxon>
    </lineage>
</organism>
<reference evidence="1" key="1">
    <citation type="submission" date="2014-12" db="EMBL/GenBank/DDBJ databases">
        <title>Genome Sequence of Valsa Canker Pathogens Uncovers a Specific Adaption of Colonization on Woody Bark.</title>
        <authorList>
            <person name="Yin Z."/>
            <person name="Liu H."/>
            <person name="Gao X."/>
            <person name="Li Z."/>
            <person name="Song N."/>
            <person name="Ke X."/>
            <person name="Dai Q."/>
            <person name="Wu Y."/>
            <person name="Sun Y."/>
            <person name="Xu J.-R."/>
            <person name="Kang Z.K."/>
            <person name="Wang L."/>
            <person name="Huang L."/>
        </authorList>
    </citation>
    <scope>NUCLEOTIDE SEQUENCE [LARGE SCALE GENOMIC DNA]</scope>
    <source>
        <strain evidence="1">03-8</strain>
    </source>
</reference>
<gene>
    <name evidence="1" type="ORF">VM1G_12061</name>
</gene>
<dbReference type="AlphaFoldDB" id="A0A194VJ34"/>
<evidence type="ECO:0000313" key="1">
    <source>
        <dbReference type="EMBL" id="KUI64007.1"/>
    </source>
</evidence>
<proteinExistence type="predicted"/>
<sequence>MHWEITIPNDHIFDAASIANGHECGKSVYDELPWTTLRTWISCSMKETTGYLKFRVGTLTTVTAIQDSFNKGTCNTFKEVNCYKEKRNWIS</sequence>
<dbReference type="Proteomes" id="UP000078559">
    <property type="component" value="Unassembled WGS sequence"/>
</dbReference>
<evidence type="ECO:0000313" key="2">
    <source>
        <dbReference type="Proteomes" id="UP000078559"/>
    </source>
</evidence>
<accession>A0A194VJ34</accession>
<protein>
    <submittedName>
        <fullName evidence="1">Uncharacterized protein</fullName>
    </submittedName>
</protein>